<keyword evidence="1" id="KW-0812">Transmembrane</keyword>
<feature type="transmembrane region" description="Helical" evidence="1">
    <location>
        <begin position="470"/>
        <end position="493"/>
    </location>
</feature>
<protein>
    <submittedName>
        <fullName evidence="2">ABC-2 type transport system permease protein</fullName>
    </submittedName>
</protein>
<name>A0ABV2M7F5_9FIRM</name>
<keyword evidence="3" id="KW-1185">Reference proteome</keyword>
<feature type="transmembrane region" description="Helical" evidence="1">
    <location>
        <begin position="307"/>
        <end position="335"/>
    </location>
</feature>
<gene>
    <name evidence="2" type="ORF">ABID24_003591</name>
</gene>
<feature type="transmembrane region" description="Helical" evidence="1">
    <location>
        <begin position="62"/>
        <end position="86"/>
    </location>
</feature>
<dbReference type="EMBL" id="JBEPMJ010000046">
    <property type="protein sequence ID" value="MET3752321.1"/>
    <property type="molecule type" value="Genomic_DNA"/>
</dbReference>
<feature type="transmembrane region" description="Helical" evidence="1">
    <location>
        <begin position="150"/>
        <end position="174"/>
    </location>
</feature>
<comment type="caution">
    <text evidence="2">The sequence shown here is derived from an EMBL/GenBank/DDBJ whole genome shotgun (WGS) entry which is preliminary data.</text>
</comment>
<feature type="transmembrane region" description="Helical" evidence="1">
    <location>
        <begin position="118"/>
        <end position="138"/>
    </location>
</feature>
<evidence type="ECO:0000313" key="3">
    <source>
        <dbReference type="Proteomes" id="UP001549106"/>
    </source>
</evidence>
<dbReference type="RefSeq" id="WP_257465641.1">
    <property type="nucleotide sequence ID" value="NZ_JANJZT010000045.1"/>
</dbReference>
<reference evidence="2 3" key="1">
    <citation type="submission" date="2024-06" db="EMBL/GenBank/DDBJ databases">
        <title>Genomic Encyclopedia of Type Strains, Phase IV (KMG-IV): sequencing the most valuable type-strain genomes for metagenomic binning, comparative biology and taxonomic classification.</title>
        <authorList>
            <person name="Goeker M."/>
        </authorList>
    </citation>
    <scope>NUCLEOTIDE SEQUENCE [LARGE SCALE GENOMIC DNA]</scope>
    <source>
        <strain evidence="2 3">DSM 29492</strain>
    </source>
</reference>
<accession>A0ABV2M7F5</accession>
<organism evidence="2 3">
    <name type="scientific">Blautia caecimuris</name>
    <dbReference type="NCBI Taxonomy" id="1796615"/>
    <lineage>
        <taxon>Bacteria</taxon>
        <taxon>Bacillati</taxon>
        <taxon>Bacillota</taxon>
        <taxon>Clostridia</taxon>
        <taxon>Lachnospirales</taxon>
        <taxon>Lachnospiraceae</taxon>
        <taxon>Blautia</taxon>
    </lineage>
</organism>
<feature type="transmembrane region" description="Helical" evidence="1">
    <location>
        <begin position="355"/>
        <end position="376"/>
    </location>
</feature>
<keyword evidence="1" id="KW-1133">Transmembrane helix</keyword>
<evidence type="ECO:0000313" key="2">
    <source>
        <dbReference type="EMBL" id="MET3752321.1"/>
    </source>
</evidence>
<feature type="transmembrane region" description="Helical" evidence="1">
    <location>
        <begin position="429"/>
        <end position="449"/>
    </location>
</feature>
<feature type="transmembrane region" description="Helical" evidence="1">
    <location>
        <begin position="499"/>
        <end position="517"/>
    </location>
</feature>
<proteinExistence type="predicted"/>
<keyword evidence="1" id="KW-0472">Membrane</keyword>
<feature type="transmembrane region" description="Helical" evidence="1">
    <location>
        <begin position="186"/>
        <end position="204"/>
    </location>
</feature>
<feature type="transmembrane region" description="Helical" evidence="1">
    <location>
        <begin position="247"/>
        <end position="269"/>
    </location>
</feature>
<evidence type="ECO:0000256" key="1">
    <source>
        <dbReference type="SAM" id="Phobius"/>
    </source>
</evidence>
<sequence>MIKKYNALLKLQFYNFFGVNRLIHSHDNKKRGQFVIIAFAFITIVGIISYVNYIFSDMMAKIGLAECIPIFILILYSLIILFFTFLKGTGGLIGSKDYDIVMSLPVNNITIVLSRLSILYLVNLVVGGIIIGPAMFTYNKYKTMGWQNYVILFIAFLFAALIPMILSLLVNVIIVSISTVSKHKNLIALFLSTLGIVILVYFSFKIQIVEKSTIISVSSSISDLVEKYYFPAYLFSDAIVHSDWVSLIWFIGINVIIAVAFVGAVAYWYKKLNTIVLAQHTHRKVKIRTELFASQFNAMYKKELKRFFSCTIYALNSSIVIILLFVIACVGYFIMPKTIISTLQDMGMLDIVVDILPLLISAFVSICCTTSASLSLEGKSRWIMCSIPVQPIAIFNAKIAVNLTIVLPVLWLSLIFINNIFTLELIQTILLFAVPTVITFFISIMGMFFNIKFPRYDWTSEYYAIKGGAISVLLTIGIGVVVSVCPLYLCIFLRKYSEIIISVVAVLVLLVTILLYRKIKAFTEVYM</sequence>
<feature type="transmembrane region" description="Helical" evidence="1">
    <location>
        <begin position="34"/>
        <end position="56"/>
    </location>
</feature>
<dbReference type="Proteomes" id="UP001549106">
    <property type="component" value="Unassembled WGS sequence"/>
</dbReference>
<feature type="transmembrane region" description="Helical" evidence="1">
    <location>
        <begin position="397"/>
        <end position="417"/>
    </location>
</feature>